<accession>D7MIB4</accession>
<name>D7MIB4_ARALL</name>
<dbReference type="EMBL" id="GL348719">
    <property type="protein sequence ID" value="EFH44776.1"/>
    <property type="molecule type" value="Genomic_DNA"/>
</dbReference>
<protein>
    <submittedName>
        <fullName evidence="1">Predicted protein</fullName>
    </submittedName>
</protein>
<dbReference type="Proteomes" id="UP000008694">
    <property type="component" value="Unassembled WGS sequence"/>
</dbReference>
<keyword evidence="2" id="KW-1185">Reference proteome</keyword>
<proteinExistence type="predicted"/>
<dbReference type="HOGENOM" id="CLU_1083140_0_0_1"/>
<gene>
    <name evidence="1" type="ORF">ARALYDRAFT_659265</name>
</gene>
<dbReference type="AlphaFoldDB" id="D7MIB4"/>
<organism evidence="2">
    <name type="scientific">Arabidopsis lyrata subsp. lyrata</name>
    <name type="common">Lyre-leaved rock-cress</name>
    <dbReference type="NCBI Taxonomy" id="81972"/>
    <lineage>
        <taxon>Eukaryota</taxon>
        <taxon>Viridiplantae</taxon>
        <taxon>Streptophyta</taxon>
        <taxon>Embryophyta</taxon>
        <taxon>Tracheophyta</taxon>
        <taxon>Spermatophyta</taxon>
        <taxon>Magnoliopsida</taxon>
        <taxon>eudicotyledons</taxon>
        <taxon>Gunneridae</taxon>
        <taxon>Pentapetalae</taxon>
        <taxon>rosids</taxon>
        <taxon>malvids</taxon>
        <taxon>Brassicales</taxon>
        <taxon>Brassicaceae</taxon>
        <taxon>Camelineae</taxon>
        <taxon>Arabidopsis</taxon>
    </lineage>
</organism>
<reference evidence="2" key="1">
    <citation type="journal article" date="2011" name="Nat. Genet.">
        <title>The Arabidopsis lyrata genome sequence and the basis of rapid genome size change.</title>
        <authorList>
            <person name="Hu T.T."/>
            <person name="Pattyn P."/>
            <person name="Bakker E.G."/>
            <person name="Cao J."/>
            <person name="Cheng J.-F."/>
            <person name="Clark R.M."/>
            <person name="Fahlgren N."/>
            <person name="Fawcett J.A."/>
            <person name="Grimwood J."/>
            <person name="Gundlach H."/>
            <person name="Haberer G."/>
            <person name="Hollister J.D."/>
            <person name="Ossowski S."/>
            <person name="Ottilar R.P."/>
            <person name="Salamov A.A."/>
            <person name="Schneeberger K."/>
            <person name="Spannagl M."/>
            <person name="Wang X."/>
            <person name="Yang L."/>
            <person name="Nasrallah M.E."/>
            <person name="Bergelson J."/>
            <person name="Carrington J.C."/>
            <person name="Gaut B.S."/>
            <person name="Schmutz J."/>
            <person name="Mayer K.F.X."/>
            <person name="Van de Peer Y."/>
            <person name="Grigoriev I.V."/>
            <person name="Nordborg M."/>
            <person name="Weigel D."/>
            <person name="Guo Y.-L."/>
        </authorList>
    </citation>
    <scope>NUCLEOTIDE SEQUENCE [LARGE SCALE GENOMIC DNA]</scope>
    <source>
        <strain evidence="2">cv. MN47</strain>
    </source>
</reference>
<sequence>MKWDVKELCAEYKKECKIGHYKSYEYKNGCQGGGLARDVDIQRGCFTAVRHKYVPVGEGVMVSYFNWDDKKRGTQTLSYSQDSSRGLQNSVVLTSGTVNALEDAHKKRGNEFSGASSSRCGWLVFDRGNKNRISGDVMNIVFSVLDLKKCFLQGGCSENKKRGNAFRVALQDGLLKNSITFSWPKLPKLSSCYTLDLIQYKTKLKFGFKVLLSTFERVSKKLKDCKTHEASRAKVKLSQRAFPRIVATDSTFNFFPP</sequence>
<dbReference type="Gramene" id="Al_scaffold_0007_3320">
    <property type="protein sequence ID" value="Al_scaffold_0007_3320"/>
    <property type="gene ID" value="Al_scaffold_0007_3320"/>
</dbReference>
<evidence type="ECO:0000313" key="1">
    <source>
        <dbReference type="EMBL" id="EFH44776.1"/>
    </source>
</evidence>
<evidence type="ECO:0000313" key="2">
    <source>
        <dbReference type="Proteomes" id="UP000008694"/>
    </source>
</evidence>